<feature type="region of interest" description="Disordered" evidence="1">
    <location>
        <begin position="1"/>
        <end position="22"/>
    </location>
</feature>
<gene>
    <name evidence="2" type="ORF">EYF80_022683</name>
</gene>
<organism evidence="2 3">
    <name type="scientific">Liparis tanakae</name>
    <name type="common">Tanaka's snailfish</name>
    <dbReference type="NCBI Taxonomy" id="230148"/>
    <lineage>
        <taxon>Eukaryota</taxon>
        <taxon>Metazoa</taxon>
        <taxon>Chordata</taxon>
        <taxon>Craniata</taxon>
        <taxon>Vertebrata</taxon>
        <taxon>Euteleostomi</taxon>
        <taxon>Actinopterygii</taxon>
        <taxon>Neopterygii</taxon>
        <taxon>Teleostei</taxon>
        <taxon>Neoteleostei</taxon>
        <taxon>Acanthomorphata</taxon>
        <taxon>Eupercaria</taxon>
        <taxon>Perciformes</taxon>
        <taxon>Cottioidei</taxon>
        <taxon>Cottales</taxon>
        <taxon>Liparidae</taxon>
        <taxon>Liparis</taxon>
    </lineage>
</organism>
<keyword evidence="3" id="KW-1185">Reference proteome</keyword>
<evidence type="ECO:0000313" key="2">
    <source>
        <dbReference type="EMBL" id="TNN67153.1"/>
    </source>
</evidence>
<proteinExistence type="predicted"/>
<dbReference type="EMBL" id="SRLO01000209">
    <property type="protein sequence ID" value="TNN67153.1"/>
    <property type="molecule type" value="Genomic_DNA"/>
</dbReference>
<reference evidence="2 3" key="1">
    <citation type="submission" date="2019-03" db="EMBL/GenBank/DDBJ databases">
        <title>First draft genome of Liparis tanakae, snailfish: a comprehensive survey of snailfish specific genes.</title>
        <authorList>
            <person name="Kim W."/>
            <person name="Song I."/>
            <person name="Jeong J.-H."/>
            <person name="Kim D."/>
            <person name="Kim S."/>
            <person name="Ryu S."/>
            <person name="Song J.Y."/>
            <person name="Lee S.K."/>
        </authorList>
    </citation>
    <scope>NUCLEOTIDE SEQUENCE [LARGE SCALE GENOMIC DNA]</scope>
    <source>
        <tissue evidence="2">Muscle</tissue>
    </source>
</reference>
<dbReference type="Proteomes" id="UP000314294">
    <property type="component" value="Unassembled WGS sequence"/>
</dbReference>
<sequence>MQAAARKSSSRRDAAQSITIPPDSSVPLLLRVLNLTSRLLGPARSEVAAAAPCSARLRRTSRLGPCRRE</sequence>
<name>A0A4Z2HQ74_9TELE</name>
<comment type="caution">
    <text evidence="2">The sequence shown here is derived from an EMBL/GenBank/DDBJ whole genome shotgun (WGS) entry which is preliminary data.</text>
</comment>
<evidence type="ECO:0000313" key="3">
    <source>
        <dbReference type="Proteomes" id="UP000314294"/>
    </source>
</evidence>
<evidence type="ECO:0000256" key="1">
    <source>
        <dbReference type="SAM" id="MobiDB-lite"/>
    </source>
</evidence>
<accession>A0A4Z2HQ74</accession>
<dbReference type="AlphaFoldDB" id="A0A4Z2HQ74"/>
<protein>
    <submittedName>
        <fullName evidence="2">Uncharacterized protein</fullName>
    </submittedName>
</protein>